<evidence type="ECO:0000313" key="5">
    <source>
        <dbReference type="Proteomes" id="UP000321337"/>
    </source>
</evidence>
<evidence type="ECO:0000313" key="4">
    <source>
        <dbReference type="EMBL" id="GEP29054.1"/>
    </source>
</evidence>
<keyword evidence="5" id="KW-1185">Reference proteome</keyword>
<organism evidence="4 5">
    <name type="scientific">Sulfuriferula plumbiphila</name>
    <dbReference type="NCBI Taxonomy" id="171865"/>
    <lineage>
        <taxon>Bacteria</taxon>
        <taxon>Pseudomonadati</taxon>
        <taxon>Pseudomonadota</taxon>
        <taxon>Betaproteobacteria</taxon>
        <taxon>Nitrosomonadales</taxon>
        <taxon>Sulfuricellaceae</taxon>
        <taxon>Sulfuriferula</taxon>
    </lineage>
</organism>
<dbReference type="AlphaFoldDB" id="A0A512L3K5"/>
<dbReference type="PANTHER" id="PTHR10584">
    <property type="entry name" value="SUGAR KINASE"/>
    <property type="match status" value="1"/>
</dbReference>
<keyword evidence="1" id="KW-0808">Transferase</keyword>
<dbReference type="RefSeq" id="WP_147069827.1">
    <property type="nucleotide sequence ID" value="NZ_AP021884.1"/>
</dbReference>
<evidence type="ECO:0000256" key="2">
    <source>
        <dbReference type="ARBA" id="ARBA00022777"/>
    </source>
</evidence>
<sequence length="311" mass="33655">MSALICGSLAFDSIMVFQDHFKHHILPEKIHILNVSFLVPEMRREFGGCAGNIAYNLKLLGGDPLIMATCGEDFAPYAARLDGLGIARTHIRPVPGSFTAQAFITTDLSDNQITAFHPGAMNQSHLNRVQDARGVTLGIVSPDGRDGMLQHAEQFHAAAIPFIFDPGQGMPMFNGEELTHFVDLADYVTLNDYEAELLQTRTGKSLDELARRVRALIVTRGEQGSSIHAGGGVIEIPCAKPVAVVDPTGCGDAYRAGLLYGIENGMDWATTGRLASLMGALKIARQGAQNHLHSRDEISALFHAQFGYTLN</sequence>
<dbReference type="OrthoDB" id="9779730at2"/>
<dbReference type="PANTHER" id="PTHR10584:SF166">
    <property type="entry name" value="RIBOKINASE"/>
    <property type="match status" value="1"/>
</dbReference>
<name>A0A512L3K5_9PROT</name>
<protein>
    <submittedName>
        <fullName evidence="4">Sugar kinase</fullName>
    </submittedName>
</protein>
<comment type="caution">
    <text evidence="4">The sequence shown here is derived from an EMBL/GenBank/DDBJ whole genome shotgun (WGS) entry which is preliminary data.</text>
</comment>
<dbReference type="Gene3D" id="3.40.1190.20">
    <property type="match status" value="1"/>
</dbReference>
<dbReference type="EMBL" id="BKAD01000001">
    <property type="protein sequence ID" value="GEP29054.1"/>
    <property type="molecule type" value="Genomic_DNA"/>
</dbReference>
<keyword evidence="2 4" id="KW-0418">Kinase</keyword>
<dbReference type="Proteomes" id="UP000321337">
    <property type="component" value="Unassembled WGS sequence"/>
</dbReference>
<dbReference type="InterPro" id="IPR011611">
    <property type="entry name" value="PfkB_dom"/>
</dbReference>
<dbReference type="PROSITE" id="PS00583">
    <property type="entry name" value="PFKB_KINASES_1"/>
    <property type="match status" value="1"/>
</dbReference>
<feature type="domain" description="Carbohydrate kinase PfkB" evidence="3">
    <location>
        <begin position="33"/>
        <end position="292"/>
    </location>
</feature>
<proteinExistence type="predicted"/>
<dbReference type="InterPro" id="IPR002173">
    <property type="entry name" value="Carboh/pur_kinase_PfkB_CS"/>
</dbReference>
<dbReference type="InterPro" id="IPR029056">
    <property type="entry name" value="Ribokinase-like"/>
</dbReference>
<reference evidence="4 5" key="1">
    <citation type="submission" date="2019-07" db="EMBL/GenBank/DDBJ databases">
        <title>Whole genome shotgun sequence of Thiobacillus plumbophilus NBRC 107929.</title>
        <authorList>
            <person name="Hosoyama A."/>
            <person name="Uohara A."/>
            <person name="Ohji S."/>
            <person name="Ichikawa N."/>
        </authorList>
    </citation>
    <scope>NUCLEOTIDE SEQUENCE [LARGE SCALE GENOMIC DNA]</scope>
    <source>
        <strain evidence="4 5">NBRC 107929</strain>
    </source>
</reference>
<dbReference type="SUPFAM" id="SSF53613">
    <property type="entry name" value="Ribokinase-like"/>
    <property type="match status" value="1"/>
</dbReference>
<gene>
    <name evidence="4" type="ORF">TPL01_01920</name>
</gene>
<evidence type="ECO:0000256" key="1">
    <source>
        <dbReference type="ARBA" id="ARBA00022679"/>
    </source>
</evidence>
<evidence type="ECO:0000259" key="3">
    <source>
        <dbReference type="Pfam" id="PF00294"/>
    </source>
</evidence>
<accession>A0A512L3K5</accession>
<dbReference type="GO" id="GO:0016301">
    <property type="term" value="F:kinase activity"/>
    <property type="evidence" value="ECO:0007669"/>
    <property type="project" value="UniProtKB-KW"/>
</dbReference>
<dbReference type="Pfam" id="PF00294">
    <property type="entry name" value="PfkB"/>
    <property type="match status" value="1"/>
</dbReference>
<dbReference type="CDD" id="cd01942">
    <property type="entry name" value="ribokinase_group_A"/>
    <property type="match status" value="1"/>
</dbReference>